<gene>
    <name evidence="2" type="ORF">PENCOP_c001G01488</name>
</gene>
<keyword evidence="1" id="KW-0812">Transmembrane</keyword>
<dbReference type="AlphaFoldDB" id="A0A1V6VA07"/>
<dbReference type="Proteomes" id="UP000191500">
    <property type="component" value="Unassembled WGS sequence"/>
</dbReference>
<evidence type="ECO:0000313" key="3">
    <source>
        <dbReference type="Proteomes" id="UP000191500"/>
    </source>
</evidence>
<proteinExistence type="predicted"/>
<reference evidence="3" key="1">
    <citation type="journal article" date="2017" name="Nat. Microbiol.">
        <title>Global analysis of biosynthetic gene clusters reveals vast potential of secondary metabolite production in Penicillium species.</title>
        <authorList>
            <person name="Nielsen J.C."/>
            <person name="Grijseels S."/>
            <person name="Prigent S."/>
            <person name="Ji B."/>
            <person name="Dainat J."/>
            <person name="Nielsen K.F."/>
            <person name="Frisvad J.C."/>
            <person name="Workman M."/>
            <person name="Nielsen J."/>
        </authorList>
    </citation>
    <scope>NUCLEOTIDE SEQUENCE [LARGE SCALE GENOMIC DNA]</scope>
    <source>
        <strain evidence="3">IBT 31321</strain>
    </source>
</reference>
<accession>A0A1V6VA07</accession>
<protein>
    <submittedName>
        <fullName evidence="2">Uncharacterized protein</fullName>
    </submittedName>
</protein>
<keyword evidence="1" id="KW-0472">Membrane</keyword>
<name>A0A1V6VA07_9EURO</name>
<keyword evidence="1" id="KW-1133">Transmembrane helix</keyword>
<keyword evidence="3" id="KW-1185">Reference proteome</keyword>
<sequence>MMCPPCYPAGHDEQKGPWSISNVTMLMSLLTLLALIHAVLVTLAKLLRKAIRSGINCYREVLDKESLAERVGRLENDLCSLKLGMTEEMHNLQSDRQGDCSRIKRLENSHSDLNDDKKVFHKRVITLKESLEHRAKVEVGELTVV</sequence>
<evidence type="ECO:0000256" key="1">
    <source>
        <dbReference type="SAM" id="Phobius"/>
    </source>
</evidence>
<evidence type="ECO:0000313" key="2">
    <source>
        <dbReference type="EMBL" id="OQE47514.1"/>
    </source>
</evidence>
<dbReference type="EMBL" id="MDDG01000001">
    <property type="protein sequence ID" value="OQE47514.1"/>
    <property type="molecule type" value="Genomic_DNA"/>
</dbReference>
<feature type="transmembrane region" description="Helical" evidence="1">
    <location>
        <begin position="20"/>
        <end position="43"/>
    </location>
</feature>
<comment type="caution">
    <text evidence="2">The sequence shown here is derived from an EMBL/GenBank/DDBJ whole genome shotgun (WGS) entry which is preliminary data.</text>
</comment>
<organism evidence="2 3">
    <name type="scientific">Penicillium coprophilum</name>
    <dbReference type="NCBI Taxonomy" id="36646"/>
    <lineage>
        <taxon>Eukaryota</taxon>
        <taxon>Fungi</taxon>
        <taxon>Dikarya</taxon>
        <taxon>Ascomycota</taxon>
        <taxon>Pezizomycotina</taxon>
        <taxon>Eurotiomycetes</taxon>
        <taxon>Eurotiomycetidae</taxon>
        <taxon>Eurotiales</taxon>
        <taxon>Aspergillaceae</taxon>
        <taxon>Penicillium</taxon>
    </lineage>
</organism>
<dbReference type="STRING" id="36646.A0A1V6VA07"/>